<feature type="repeat" description="ANK" evidence="3">
    <location>
        <begin position="634"/>
        <end position="666"/>
    </location>
</feature>
<feature type="repeat" description="ANK" evidence="3">
    <location>
        <begin position="858"/>
        <end position="890"/>
    </location>
</feature>
<dbReference type="PROSITE" id="PS50011">
    <property type="entry name" value="PROTEIN_KINASE_DOM"/>
    <property type="match status" value="1"/>
</dbReference>
<protein>
    <submittedName>
        <fullName evidence="6">Ankyrin-3 like protein</fullName>
    </submittedName>
</protein>
<sequence>MEDAQEAQVAFLDDLFSLKFAIHDVIEDDFFSSEEREIDTTSPEESEKQSSEDDLAELLELINSIKLLPGSSKISYATAGMFNGVNSHPIDTGAFFQVRKLDQPAHNRQIVAKYPRLDPARKGGGISRKNIEAIKLEIQALSHQPILDHPNVVDLLGFSWARMSAAEERSQIVPVLLLEFASHGTLRDYLCDNATSPAERLRLGKGLGEGLDALHKSGIVHGDLKLENALVFDHPDGGVVAKLADFGSAVQLLEGGYQYRGGTPPWTAPEWRKSIEPWEQHAADIYSFGLLIWTLCLEGRNPFSGLSANEIEDRKTRDVTESDAVKSVADHYEFFRHAVDVSTELEQFELYLTSVICPRKAFRYTLRFDTHQRDLGAALSALSVDDFYGANEDQDESTSKESPLMLKEYKSINTYTKLTDMPEQVRQCLFRTFTAAVNESQAAQLEKAGMCFQLGLACLDGFTSYWSIPAALTWLEKAATLGSEAARGVIYRIFCATARSKLEQDPELASRLRGFLATATAMGSSSARRSLLELDVEAARVSTEAFKGRFLPEGMGAATTRLDKEVLEAVIHPRWQEGLSPGQKTKFQDQRSRTYLNRKKGSILHFASAYGVSRDGFEAFLDLEKPDVNAKDTDGNTPLLMAMRTGHAHLALALLRYGADPNASNDLGQRACHWAIQVDDQGSLEELISVMLSKGADLEAVAKRTDVSDGQVYRQEQYEGTPLFWAAIEGREDVISALLKNGACPTTPGIYMSPFDLAVGYNDWRTIRLFSQMRPVSSWDLAEMFIDEASHISPDAASILLDGIAADEGNGPLPDLTPLLFTYPSSHRAEVGIFSRLLDLINPASVDIPDVHGVTSYRHVTPFMLAVLGGAFEFATELLKRGADPNFETVQVNLSGTASVKVNILHLLILVNEDTSLAGLRYLLEPQHPFHDRKPDFVVSAIHGNYDVAVSLVNRGAKINVLAHTKDGKLMSPLDFCYDTDTYSTNVPRTSRHWEGLWVARLRTAKFLAGRGGRMLVRHAMPIAFHFLVHACSGNWPRLFAEALEQTPEDLKTREYLDTLLFRAADSGSEDVVSLLIDAGACVNTRSARGQTPLHRAAQRGYMYVARVLVQRGADVRLRDDKSRTAAVQAFTHDHDSLVMYLLAQGSPRNLPTMTEVPYTVDYLDRRTNTTSTQSIIATVCFLHPPMPEEPGASAEEADGTSYWVLRVRRPVEGGEGVDEENPSLVAKGSREKERLLINMRGEGFQAAWKAAQERANESGPASRRNEQDDTSDK</sequence>
<evidence type="ECO:0000313" key="6">
    <source>
        <dbReference type="EMBL" id="KAG7138478.1"/>
    </source>
</evidence>
<gene>
    <name evidence="6" type="ORF">HYQ45_004454</name>
</gene>
<feature type="repeat" description="ANK" evidence="3">
    <location>
        <begin position="1089"/>
        <end position="1121"/>
    </location>
</feature>
<evidence type="ECO:0000256" key="3">
    <source>
        <dbReference type="PROSITE-ProRule" id="PRU00023"/>
    </source>
</evidence>
<dbReference type="EMBL" id="JAEMWZ010000073">
    <property type="protein sequence ID" value="KAG7138478.1"/>
    <property type="molecule type" value="Genomic_DNA"/>
</dbReference>
<evidence type="ECO:0000256" key="1">
    <source>
        <dbReference type="ARBA" id="ARBA00022737"/>
    </source>
</evidence>
<dbReference type="PROSITE" id="PS50297">
    <property type="entry name" value="ANK_REP_REGION"/>
    <property type="match status" value="2"/>
</dbReference>
<feature type="repeat" description="ANK" evidence="3">
    <location>
        <begin position="1056"/>
        <end position="1088"/>
    </location>
</feature>
<dbReference type="GO" id="GO:0005524">
    <property type="term" value="F:ATP binding"/>
    <property type="evidence" value="ECO:0007669"/>
    <property type="project" value="InterPro"/>
</dbReference>
<feature type="compositionally biased region" description="Basic and acidic residues" evidence="4">
    <location>
        <begin position="1264"/>
        <end position="1274"/>
    </location>
</feature>
<comment type="caution">
    <text evidence="6">The sequence shown here is derived from an EMBL/GenBank/DDBJ whole genome shotgun (WGS) entry which is preliminary data.</text>
</comment>
<dbReference type="PANTHER" id="PTHR24123:SF33">
    <property type="entry name" value="PROTEIN HOS4"/>
    <property type="match status" value="1"/>
</dbReference>
<accession>A0A8I2ZT38</accession>
<evidence type="ECO:0000256" key="2">
    <source>
        <dbReference type="ARBA" id="ARBA00023043"/>
    </source>
</evidence>
<proteinExistence type="predicted"/>
<dbReference type="PROSITE" id="PS50088">
    <property type="entry name" value="ANK_REPEAT"/>
    <property type="match status" value="4"/>
</dbReference>
<dbReference type="GO" id="GO:0004672">
    <property type="term" value="F:protein kinase activity"/>
    <property type="evidence" value="ECO:0007669"/>
    <property type="project" value="InterPro"/>
</dbReference>
<dbReference type="InterPro" id="IPR002110">
    <property type="entry name" value="Ankyrin_rpt"/>
</dbReference>
<keyword evidence="1" id="KW-0677">Repeat</keyword>
<evidence type="ECO:0000259" key="5">
    <source>
        <dbReference type="PROSITE" id="PS50011"/>
    </source>
</evidence>
<evidence type="ECO:0000256" key="4">
    <source>
        <dbReference type="SAM" id="MobiDB-lite"/>
    </source>
</evidence>
<name>A0A8I2ZT38_VERLO</name>
<feature type="region of interest" description="Disordered" evidence="4">
    <location>
        <begin position="1248"/>
        <end position="1274"/>
    </location>
</feature>
<dbReference type="InterPro" id="IPR051165">
    <property type="entry name" value="Multifunctional_ANK_Repeat"/>
</dbReference>
<organism evidence="6 7">
    <name type="scientific">Verticillium longisporum</name>
    <name type="common">Verticillium dahliae var. longisporum</name>
    <dbReference type="NCBI Taxonomy" id="100787"/>
    <lineage>
        <taxon>Eukaryota</taxon>
        <taxon>Fungi</taxon>
        <taxon>Dikarya</taxon>
        <taxon>Ascomycota</taxon>
        <taxon>Pezizomycotina</taxon>
        <taxon>Sordariomycetes</taxon>
        <taxon>Hypocreomycetidae</taxon>
        <taxon>Glomerellales</taxon>
        <taxon>Plectosphaerellaceae</taxon>
        <taxon>Verticillium</taxon>
    </lineage>
</organism>
<feature type="region of interest" description="Disordered" evidence="4">
    <location>
        <begin position="33"/>
        <end position="53"/>
    </location>
</feature>
<feature type="compositionally biased region" description="Basic and acidic residues" evidence="4">
    <location>
        <begin position="33"/>
        <end position="51"/>
    </location>
</feature>
<dbReference type="Pfam" id="PF00069">
    <property type="entry name" value="Pkinase"/>
    <property type="match status" value="1"/>
</dbReference>
<feature type="domain" description="Protein kinase" evidence="5">
    <location>
        <begin position="84"/>
        <end position="388"/>
    </location>
</feature>
<evidence type="ECO:0000313" key="7">
    <source>
        <dbReference type="Proteomes" id="UP000689129"/>
    </source>
</evidence>
<keyword evidence="2 3" id="KW-0040">ANK repeat</keyword>
<dbReference type="SMART" id="SM00220">
    <property type="entry name" value="S_TKc"/>
    <property type="match status" value="1"/>
</dbReference>
<dbReference type="OrthoDB" id="4062651at2759"/>
<dbReference type="Pfam" id="PF00023">
    <property type="entry name" value="Ank"/>
    <property type="match status" value="1"/>
</dbReference>
<dbReference type="PANTHER" id="PTHR24123">
    <property type="entry name" value="ANKYRIN REPEAT-CONTAINING"/>
    <property type="match status" value="1"/>
</dbReference>
<dbReference type="CDD" id="cd00180">
    <property type="entry name" value="PKc"/>
    <property type="match status" value="1"/>
</dbReference>
<dbReference type="InterPro" id="IPR000719">
    <property type="entry name" value="Prot_kinase_dom"/>
</dbReference>
<reference evidence="6" key="1">
    <citation type="journal article" date="2021" name="Mol. Plant Pathol.">
        <title>A 20-kb lineage-specific genomic region tames virulence in pathogenic amphidiploid Verticillium longisporum.</title>
        <authorList>
            <person name="Harting R."/>
            <person name="Starke J."/>
            <person name="Kusch H."/>
            <person name="Poggeler S."/>
            <person name="Maurus I."/>
            <person name="Schluter R."/>
            <person name="Landesfeind M."/>
            <person name="Bulla I."/>
            <person name="Nowrousian M."/>
            <person name="de Jonge R."/>
            <person name="Stahlhut G."/>
            <person name="Hoff K.J."/>
            <person name="Asshauer K.P."/>
            <person name="Thurmer A."/>
            <person name="Stanke M."/>
            <person name="Daniel R."/>
            <person name="Morgenstern B."/>
            <person name="Thomma B.P.H.J."/>
            <person name="Kronstad J.W."/>
            <person name="Braus-Stromeyer S.A."/>
            <person name="Braus G.H."/>
        </authorList>
    </citation>
    <scope>NUCLEOTIDE SEQUENCE</scope>
    <source>
        <strain evidence="6">Vl32</strain>
    </source>
</reference>
<dbReference type="Pfam" id="PF12796">
    <property type="entry name" value="Ank_2"/>
    <property type="match status" value="2"/>
</dbReference>
<dbReference type="AlphaFoldDB" id="A0A8I2ZT38"/>
<dbReference type="Proteomes" id="UP000689129">
    <property type="component" value="Unassembled WGS sequence"/>
</dbReference>
<dbReference type="SMART" id="SM00248">
    <property type="entry name" value="ANK"/>
    <property type="match status" value="9"/>
</dbReference>